<proteinExistence type="predicted"/>
<evidence type="ECO:0000313" key="3">
    <source>
        <dbReference type="Proteomes" id="UP000001881"/>
    </source>
</evidence>
<dbReference type="HOGENOM" id="CLU_266886_0_0_1"/>
<feature type="compositionally biased region" description="Polar residues" evidence="1">
    <location>
        <begin position="418"/>
        <end position="436"/>
    </location>
</feature>
<reference evidence="2 3" key="1">
    <citation type="journal article" date="2010" name="PLoS Genet.">
        <title>De novo assembly of a 40 Mb eukaryotic genome from short sequence reads: Sordaria macrospora, a model organism for fungal morphogenesis.</title>
        <authorList>
            <person name="Nowrousian M."/>
            <person name="Stajich J."/>
            <person name="Chu M."/>
            <person name="Engh I."/>
            <person name="Espagne E."/>
            <person name="Halliday K."/>
            <person name="Kamerewerd J."/>
            <person name="Kempken F."/>
            <person name="Knab B."/>
            <person name="Kuo H.C."/>
            <person name="Osiewacz H.D."/>
            <person name="Poeggeler S."/>
            <person name="Read N."/>
            <person name="Seiler S."/>
            <person name="Smith K."/>
            <person name="Zickler D."/>
            <person name="Kueck U."/>
            <person name="Freitag M."/>
        </authorList>
    </citation>
    <scope>NUCLEOTIDE SEQUENCE [LARGE SCALE GENOMIC DNA]</scope>
    <source>
        <strain evidence="3">ATCC MYA-333 / DSM 997 / K(L3346) / K-hell</strain>
        <tissue evidence="2">Mycelium</tissue>
    </source>
</reference>
<dbReference type="EMBL" id="CABT02000003">
    <property type="protein sequence ID" value="CCC07283.1"/>
    <property type="molecule type" value="Genomic_DNA"/>
</dbReference>
<feature type="compositionally biased region" description="Low complexity" evidence="1">
    <location>
        <begin position="889"/>
        <end position="902"/>
    </location>
</feature>
<feature type="region of interest" description="Disordered" evidence="1">
    <location>
        <begin position="95"/>
        <end position="255"/>
    </location>
</feature>
<comment type="caution">
    <text evidence="2">The sequence shown here is derived from an EMBL/GenBank/DDBJ whole genome shotgun (WGS) entry which is preliminary data.</text>
</comment>
<dbReference type="InParanoid" id="F7VP56"/>
<dbReference type="OrthoDB" id="4583938at2759"/>
<dbReference type="Proteomes" id="UP000001881">
    <property type="component" value="Unassembled WGS sequence"/>
</dbReference>
<evidence type="ECO:0000313" key="2">
    <source>
        <dbReference type="EMBL" id="CCC07283.1"/>
    </source>
</evidence>
<dbReference type="VEuPathDB" id="FungiDB:SMAC_06200"/>
<feature type="region of interest" description="Disordered" evidence="1">
    <location>
        <begin position="394"/>
        <end position="454"/>
    </location>
</feature>
<gene>
    <name evidence="2" type="ORF">SMAC_06200</name>
</gene>
<feature type="compositionally biased region" description="Polar residues" evidence="1">
    <location>
        <begin position="394"/>
        <end position="410"/>
    </location>
</feature>
<dbReference type="AlphaFoldDB" id="F7VP56"/>
<feature type="region of interest" description="Disordered" evidence="1">
    <location>
        <begin position="1073"/>
        <end position="1134"/>
    </location>
</feature>
<feature type="compositionally biased region" description="Polar residues" evidence="1">
    <location>
        <begin position="1073"/>
        <end position="1084"/>
    </location>
</feature>
<feature type="compositionally biased region" description="Polar residues" evidence="1">
    <location>
        <begin position="114"/>
        <end position="130"/>
    </location>
</feature>
<feature type="compositionally biased region" description="Polar residues" evidence="1">
    <location>
        <begin position="34"/>
        <end position="43"/>
    </location>
</feature>
<feature type="compositionally biased region" description="Low complexity" evidence="1">
    <location>
        <begin position="131"/>
        <end position="153"/>
    </location>
</feature>
<feature type="region of interest" description="Disordered" evidence="1">
    <location>
        <begin position="467"/>
        <end position="530"/>
    </location>
</feature>
<dbReference type="eggNOG" id="ENOG502RKHJ">
    <property type="taxonomic scope" value="Eukaryota"/>
</dbReference>
<organism evidence="2 3">
    <name type="scientific">Sordaria macrospora (strain ATCC MYA-333 / DSM 997 / K(L3346) / K-hell)</name>
    <dbReference type="NCBI Taxonomy" id="771870"/>
    <lineage>
        <taxon>Eukaryota</taxon>
        <taxon>Fungi</taxon>
        <taxon>Dikarya</taxon>
        <taxon>Ascomycota</taxon>
        <taxon>Pezizomycotina</taxon>
        <taxon>Sordariomycetes</taxon>
        <taxon>Sordariomycetidae</taxon>
        <taxon>Sordariales</taxon>
        <taxon>Sordariaceae</taxon>
        <taxon>Sordaria</taxon>
    </lineage>
</organism>
<protein>
    <submittedName>
        <fullName evidence="2">WGS project CABT00000000 data, contig 2.3</fullName>
    </submittedName>
</protein>
<feature type="region of interest" description="Disordered" evidence="1">
    <location>
        <begin position="840"/>
        <end position="914"/>
    </location>
</feature>
<name>F7VP56_SORMK</name>
<feature type="compositionally biased region" description="Polar residues" evidence="1">
    <location>
        <begin position="516"/>
        <end position="530"/>
    </location>
</feature>
<keyword evidence="3" id="KW-1185">Reference proteome</keyword>
<feature type="compositionally biased region" description="Polar residues" evidence="1">
    <location>
        <begin position="631"/>
        <end position="644"/>
    </location>
</feature>
<feature type="compositionally biased region" description="Low complexity" evidence="1">
    <location>
        <begin position="1"/>
        <end position="29"/>
    </location>
</feature>
<feature type="compositionally biased region" description="Basic residues" evidence="1">
    <location>
        <begin position="660"/>
        <end position="685"/>
    </location>
</feature>
<feature type="compositionally biased region" description="Basic residues" evidence="1">
    <location>
        <begin position="876"/>
        <end position="888"/>
    </location>
</feature>
<feature type="region of interest" description="Disordered" evidence="1">
    <location>
        <begin position="631"/>
        <end position="702"/>
    </location>
</feature>
<sequence length="1239" mass="135679">MQHNQQHPQQFNHHGQQHQQGHQFPPQHQRLGGHQQQPQSFNMMQPAPGNYHPQMQMQMQMPPSQAPYPGGPPRRPRIFAQSFNQENNLPQQQFFGQPQSQSQAPQQHFGQQSRSQVAHPQQQRGQVFNNHPQQAMHHQQAMRPQQAQTPQQHNGQVFHRTPQQSPSPSQVAPQQHFGQQSQSQVHPQQQNGQVFNHPRQAQAPQQQQQRFHHPQQQAMHPQQQAMFHQAQAQMNFQQQQRQQQGVAADPNLTSNDPMMNSLGSDSNIDNFDLGDFEVDNVDFGDADLSNFDFNDFGGGNLQGQQQQSQNVISQNAVNWPSENLVQSQASHAANHGRNNSLVSLMTPSPSVDNSYGGAFVNSSPADNSFNTSITTPAATPKNSFCSFSPANNVHNSPNTSPVAESSNSSADFPVDDPFNNQPSQVANHSRANSSVALTPPHPPADNSYGQAGDNNVSLDQALLDAFNNSPELPSSFTNDASSNSPGQASHNSANTNTVADAPNTSTDSAAEDFSAGSPSGNTLNSFDSAPVQDSSAGFDVQVADNNFSDNNLGDLSGSFVPASENQHSLVDLTDDNVAFGQGMQIANNGQVDPFTSFASPAENHQQQAFNFAQEHQFNAHQQQAFFNAPGVQSDQQYGSPQIPSNPLPAEQTPTPAAKTSTRKKAALPKKPAAKRPAAKRTRKTKAPANNEPSEDVDDGAIGDADDNEYLWGAELQPNEYSYDLDDSLRTFSDSVPQRNVSTMNGNLPLPALADNGIAPANEFIAPANNFENGTLIAPHPGNTYIAPASNGIENDPIAQVLDRFNEEQARLQAMAQQTQQVSIAISHILDRLTNTDQKPQLTIDVNLQAPARSPPNKRKRGNTASTPAVQETAPAPKRRRVAKPRAKAKGSLSKSASSAKFGLGKGAGTGLNSPRTMYVFDEKAFYLIPASIMPAFLNFVNTPIERPIEQQPPAPIAWTATSLTTQQQQQQQPVVQQQDFSQQQPAPVEQQFSTEQQQSFDQQLPAPVLQQDTFQQDDWEPAYDVEGRLLTLLQDDEANEQNMWNDDDASPSSLRQPVPLSEAAIAFGITNPSTLHSQASTSPVQNPPHASSSPAPAPPAFGPGSEFPFSRKPKPFGSDLDKNGAVILDPNPERSYRSVPNNREIIEKFSLAPIGRGTERDVSHLDYFIDLARRSGLLTCGGDHEEIPGAFRWESWKTAEENLLALRPFLGTYSTRDWFTQWEAKENPIQIAEREEEDV</sequence>
<feature type="compositionally biased region" description="Low complexity" evidence="1">
    <location>
        <begin position="162"/>
        <end position="244"/>
    </location>
</feature>
<feature type="compositionally biased region" description="Acidic residues" evidence="1">
    <location>
        <begin position="692"/>
        <end position="702"/>
    </location>
</feature>
<evidence type="ECO:0000256" key="1">
    <source>
        <dbReference type="SAM" id="MobiDB-lite"/>
    </source>
</evidence>
<feature type="compositionally biased region" description="Low complexity" evidence="1">
    <location>
        <begin position="95"/>
        <end position="113"/>
    </location>
</feature>
<dbReference type="OMA" id="NWPSENL"/>
<feature type="region of interest" description="Disordered" evidence="1">
    <location>
        <begin position="1"/>
        <end position="55"/>
    </location>
</feature>
<feature type="compositionally biased region" description="Polar residues" evidence="1">
    <location>
        <begin position="467"/>
        <end position="508"/>
    </location>
</feature>
<accession>F7VP56</accession>
<feature type="region of interest" description="Disordered" evidence="1">
    <location>
        <begin position="969"/>
        <end position="1003"/>
    </location>
</feature>